<keyword evidence="2" id="KW-1185">Reference proteome</keyword>
<evidence type="ECO:0000313" key="2">
    <source>
        <dbReference type="Proteomes" id="UP000887013"/>
    </source>
</evidence>
<evidence type="ECO:0000313" key="1">
    <source>
        <dbReference type="EMBL" id="GFU00973.1"/>
    </source>
</evidence>
<proteinExistence type="predicted"/>
<comment type="caution">
    <text evidence="1">The sequence shown here is derived from an EMBL/GenBank/DDBJ whole genome shotgun (WGS) entry which is preliminary data.</text>
</comment>
<dbReference type="AlphaFoldDB" id="A0A8X6UE53"/>
<dbReference type="EMBL" id="BMAW01027187">
    <property type="protein sequence ID" value="GFU00973.1"/>
    <property type="molecule type" value="Genomic_DNA"/>
</dbReference>
<gene>
    <name evidence="1" type="ORF">NPIL_597471</name>
</gene>
<name>A0A8X6UE53_NEPPI</name>
<reference evidence="1" key="1">
    <citation type="submission" date="2020-08" db="EMBL/GenBank/DDBJ databases">
        <title>Multicomponent nature underlies the extraordinary mechanical properties of spider dragline silk.</title>
        <authorList>
            <person name="Kono N."/>
            <person name="Nakamura H."/>
            <person name="Mori M."/>
            <person name="Yoshida Y."/>
            <person name="Ohtoshi R."/>
            <person name="Malay A.D."/>
            <person name="Moran D.A.P."/>
            <person name="Tomita M."/>
            <person name="Numata K."/>
            <person name="Arakawa K."/>
        </authorList>
    </citation>
    <scope>NUCLEOTIDE SEQUENCE</scope>
</reference>
<sequence length="109" mass="12130">MCIRICLVNFFSNQHHRSRTVQVPGCYISGQHFCVGICTGGAAAMTGRLSSLTTWTKDVAPESESMFETTTLPVFWIMFMTKHLEITTTALKSPLSFPTPHLCEVGFLQ</sequence>
<protein>
    <submittedName>
        <fullName evidence="1">Uncharacterized protein</fullName>
    </submittedName>
</protein>
<dbReference type="Proteomes" id="UP000887013">
    <property type="component" value="Unassembled WGS sequence"/>
</dbReference>
<accession>A0A8X6UE53</accession>
<organism evidence="1 2">
    <name type="scientific">Nephila pilipes</name>
    <name type="common">Giant wood spider</name>
    <name type="synonym">Nephila maculata</name>
    <dbReference type="NCBI Taxonomy" id="299642"/>
    <lineage>
        <taxon>Eukaryota</taxon>
        <taxon>Metazoa</taxon>
        <taxon>Ecdysozoa</taxon>
        <taxon>Arthropoda</taxon>
        <taxon>Chelicerata</taxon>
        <taxon>Arachnida</taxon>
        <taxon>Araneae</taxon>
        <taxon>Araneomorphae</taxon>
        <taxon>Entelegynae</taxon>
        <taxon>Araneoidea</taxon>
        <taxon>Nephilidae</taxon>
        <taxon>Nephila</taxon>
    </lineage>
</organism>